<accession>A0ABX8KL69</accession>
<protein>
    <recommendedName>
        <fullName evidence="1">Bacterial CdiA-CT RNAse A domain-containing protein</fullName>
    </recommendedName>
</protein>
<gene>
    <name evidence="2" type="ORF">I6L58_20855</name>
</gene>
<dbReference type="InterPro" id="IPR041436">
    <property type="entry name" value="RNAse_A_bac"/>
</dbReference>
<organism evidence="2 3">
    <name type="scientific">Enterobacter cancerogenus</name>
    <dbReference type="NCBI Taxonomy" id="69218"/>
    <lineage>
        <taxon>Bacteria</taxon>
        <taxon>Pseudomonadati</taxon>
        <taxon>Pseudomonadota</taxon>
        <taxon>Gammaproteobacteria</taxon>
        <taxon>Enterobacterales</taxon>
        <taxon>Enterobacteriaceae</taxon>
        <taxon>Enterobacter</taxon>
        <taxon>Enterobacter cloacae complex</taxon>
    </lineage>
</organism>
<dbReference type="Proteomes" id="UP000683583">
    <property type="component" value="Chromosome"/>
</dbReference>
<proteinExistence type="predicted"/>
<dbReference type="RefSeq" id="WP_088208118.1">
    <property type="nucleotide sequence ID" value="NZ_CP077290.1"/>
</dbReference>
<name>A0ABX8KL69_9ENTR</name>
<evidence type="ECO:0000313" key="2">
    <source>
        <dbReference type="EMBL" id="QXA49110.1"/>
    </source>
</evidence>
<dbReference type="CDD" id="cd20684">
    <property type="entry name" value="CdiA-CT_Yk_RNaseA-like"/>
    <property type="match status" value="1"/>
</dbReference>
<evidence type="ECO:0000259" key="1">
    <source>
        <dbReference type="Pfam" id="PF18431"/>
    </source>
</evidence>
<evidence type="ECO:0000313" key="3">
    <source>
        <dbReference type="Proteomes" id="UP000683583"/>
    </source>
</evidence>
<reference evidence="2 3" key="1">
    <citation type="submission" date="2021-06" db="EMBL/GenBank/DDBJ databases">
        <title>FDA dAtabase for Regulatory Grade micrObial Sequences (FDA-ARGOS): Supporting development and validation of Infectious Disease Dx tests.</title>
        <authorList>
            <person name="Sproer C."/>
            <person name="Gronow S."/>
            <person name="Severitt S."/>
            <person name="Schroder I."/>
            <person name="Tallon L."/>
            <person name="Sadzewicz L."/>
            <person name="Zhao X."/>
            <person name="Boylan J."/>
            <person name="Ott S."/>
            <person name="Bowen H."/>
            <person name="Vavikolanu K."/>
            <person name="Mehta A."/>
            <person name="Aluvathingal J."/>
            <person name="Nadendla S."/>
            <person name="Lowell S."/>
            <person name="Myers T."/>
            <person name="Yan Y."/>
        </authorList>
    </citation>
    <scope>NUCLEOTIDE SEQUENCE [LARGE SCALE GENOMIC DNA]</scope>
    <source>
        <strain evidence="2 3">FDAARGOS 1428</strain>
    </source>
</reference>
<dbReference type="Pfam" id="PF18431">
    <property type="entry name" value="RNAse_A_bac"/>
    <property type="match status" value="1"/>
</dbReference>
<sequence>MQTQDGLTVTISPVQMAAILRGKTVSEGETMSNRLWGGLGVVSGVVEMFGAGVLCVVPEPTMLSKAGCVVVGSHSLDTLTASFKQVITGRQTSTATAQLAEIAAGELGASAETAYKVGVTFDIAVPFAFAGAAGAARIGSIYSGRIRLLDHEGGKLGHTIARHVGRTPEQLKARFLEARVPTASSSFFNIRQAELVISEVFSVKKSQIEAALKYSNARTTLSYSHKFRVPVGYYIEKGSDKVKKVYGVRLVIRPSTYNGKLFYIVTAFPIP</sequence>
<dbReference type="EMBL" id="CP077290">
    <property type="protein sequence ID" value="QXA49110.1"/>
    <property type="molecule type" value="Genomic_DNA"/>
</dbReference>
<keyword evidence="3" id="KW-1185">Reference proteome</keyword>
<feature type="domain" description="Bacterial CdiA-CT RNAse A" evidence="1">
    <location>
        <begin position="157"/>
        <end position="269"/>
    </location>
</feature>